<feature type="region of interest" description="Disordered" evidence="1">
    <location>
        <begin position="170"/>
        <end position="193"/>
    </location>
</feature>
<dbReference type="Pfam" id="PF01417">
    <property type="entry name" value="ENTH"/>
    <property type="match status" value="1"/>
</dbReference>
<dbReference type="PROSITE" id="PS50942">
    <property type="entry name" value="ENTH"/>
    <property type="match status" value="1"/>
</dbReference>
<proteinExistence type="predicted"/>
<feature type="region of interest" description="Disordered" evidence="1">
    <location>
        <begin position="261"/>
        <end position="295"/>
    </location>
</feature>
<dbReference type="FunFam" id="1.25.40.90:FF:000006">
    <property type="entry name" value="Clathrin interactor 1"/>
    <property type="match status" value="1"/>
</dbReference>
<dbReference type="SMART" id="SM00273">
    <property type="entry name" value="ENTH"/>
    <property type="match status" value="1"/>
</dbReference>
<evidence type="ECO:0000256" key="1">
    <source>
        <dbReference type="SAM" id="MobiDB-lite"/>
    </source>
</evidence>
<dbReference type="GO" id="GO:0012505">
    <property type="term" value="C:endomembrane system"/>
    <property type="evidence" value="ECO:0007669"/>
    <property type="project" value="UniProtKB-ARBA"/>
</dbReference>
<organism evidence="3 4">
    <name type="scientific">Cichlidogyrus casuarinus</name>
    <dbReference type="NCBI Taxonomy" id="1844966"/>
    <lineage>
        <taxon>Eukaryota</taxon>
        <taxon>Metazoa</taxon>
        <taxon>Spiralia</taxon>
        <taxon>Lophotrochozoa</taxon>
        <taxon>Platyhelminthes</taxon>
        <taxon>Monogenea</taxon>
        <taxon>Monopisthocotylea</taxon>
        <taxon>Dactylogyridea</taxon>
        <taxon>Ancyrocephalidae</taxon>
        <taxon>Cichlidogyrus</taxon>
    </lineage>
</organism>
<evidence type="ECO:0000259" key="2">
    <source>
        <dbReference type="PROSITE" id="PS50942"/>
    </source>
</evidence>
<evidence type="ECO:0000313" key="4">
    <source>
        <dbReference type="Proteomes" id="UP001626550"/>
    </source>
</evidence>
<gene>
    <name evidence="3" type="primary">CLINT1</name>
    <name evidence="3" type="ORF">Ciccas_001195</name>
</gene>
<feature type="domain" description="ENTH" evidence="2">
    <location>
        <begin position="1"/>
        <end position="141"/>
    </location>
</feature>
<accession>A0ABD2QL05</accession>
<dbReference type="PANTHER" id="PTHR12276:SF45">
    <property type="entry name" value="CLATHRIN INTERACTOR 1"/>
    <property type="match status" value="1"/>
</dbReference>
<protein>
    <submittedName>
        <fullName evidence="3">Clathrin interactor 1</fullName>
    </submittedName>
</protein>
<dbReference type="Proteomes" id="UP001626550">
    <property type="component" value="Unassembled WGS sequence"/>
</dbReference>
<dbReference type="AlphaFoldDB" id="A0ABD2QL05"/>
<evidence type="ECO:0000313" key="3">
    <source>
        <dbReference type="EMBL" id="KAL3320128.1"/>
    </source>
</evidence>
<dbReference type="InterPro" id="IPR013809">
    <property type="entry name" value="ENTH"/>
</dbReference>
<dbReference type="GO" id="GO:0005737">
    <property type="term" value="C:cytoplasm"/>
    <property type="evidence" value="ECO:0007669"/>
    <property type="project" value="UniProtKB-ARBA"/>
</dbReference>
<name>A0ABD2QL05_9PLAT</name>
<dbReference type="EMBL" id="JBJKFK010000074">
    <property type="protein sequence ID" value="KAL3320128.1"/>
    <property type="molecule type" value="Genomic_DNA"/>
</dbReference>
<dbReference type="InterPro" id="IPR008942">
    <property type="entry name" value="ENTH_VHS"/>
</dbReference>
<comment type="caution">
    <text evidence="3">The sequence shown here is derived from an EMBL/GenBank/DDBJ whole genome shotgun (WGS) entry which is preliminary data.</text>
</comment>
<keyword evidence="4" id="KW-1185">Reference proteome</keyword>
<sequence>MVMNYTEAESKVVKATNNDRWGPHHDLMEEIVHYTENYQTSKEVMVMLWRCMFPDEPNWLCTYKSLILLDFLLKNGSTSVLQSAQHNLFSIKNLEAYKYYDDKGYDKGENGACLPYICNLRHKVKDLIKLIEDSEYLQQEREKSNNLKYKMRSFSIGGTNHSGNISSFDKETKSYAPAPQTTPKPNKLGSFDEWKGGREQTVATEILDIAKDAWQTTKLGAKILFSSGPVEIEHESDNEVVSSWQTENYDDNTYRFPNNVGKTVGEDSANSFSSFKLPEPKQSKPNSVPTKKVPSASPIVNDLLSFDDPVPSATDPCTNKNHVQLIDLFGSNSDQNDTQPGIKPVDDIFGDFVNSRSESVSTPQSNNNAQIDFFATSDSNVNNNLIMNGASIMQPQTGNSAQMNTFADVSSFQDAPQPNKETNLGKTWSDLGMHININPDAILSPRKTYDYRPTLDQLKQKQQSAGPNLF</sequence>
<reference evidence="3 4" key="1">
    <citation type="submission" date="2024-11" db="EMBL/GenBank/DDBJ databases">
        <title>Adaptive evolution of stress response genes in parasites aligns with host niche diversity.</title>
        <authorList>
            <person name="Hahn C."/>
            <person name="Resl P."/>
        </authorList>
    </citation>
    <scope>NUCLEOTIDE SEQUENCE [LARGE SCALE GENOMIC DNA]</scope>
    <source>
        <strain evidence="3">EGGRZ-B1_66</strain>
        <tissue evidence="3">Body</tissue>
    </source>
</reference>
<dbReference type="Gene3D" id="1.25.40.90">
    <property type="match status" value="1"/>
</dbReference>
<dbReference type="SUPFAM" id="SSF48464">
    <property type="entry name" value="ENTH/VHS domain"/>
    <property type="match status" value="1"/>
</dbReference>
<dbReference type="PANTHER" id="PTHR12276">
    <property type="entry name" value="EPSIN/ENT-RELATED"/>
    <property type="match status" value="1"/>
</dbReference>